<protein>
    <submittedName>
        <fullName evidence="1">Uncharacterized protein</fullName>
    </submittedName>
</protein>
<accession>A0ABR1B090</accession>
<sequence length="81" mass="9452">MEKEWRTSSQIRDEDVRQVQAFLKDDLTEPEMSIKEENEKDKTTRCHSIRAKRSEATLNFVSNVIPVHYTAIKVSQGDQLD</sequence>
<gene>
    <name evidence="1" type="ORF">RUM44_005902</name>
</gene>
<dbReference type="EMBL" id="JAWJWF010000006">
    <property type="protein sequence ID" value="KAK6631376.1"/>
    <property type="molecule type" value="Genomic_DNA"/>
</dbReference>
<organism evidence="1 2">
    <name type="scientific">Polyplax serrata</name>
    <name type="common">Common mouse louse</name>
    <dbReference type="NCBI Taxonomy" id="468196"/>
    <lineage>
        <taxon>Eukaryota</taxon>
        <taxon>Metazoa</taxon>
        <taxon>Ecdysozoa</taxon>
        <taxon>Arthropoda</taxon>
        <taxon>Hexapoda</taxon>
        <taxon>Insecta</taxon>
        <taxon>Pterygota</taxon>
        <taxon>Neoptera</taxon>
        <taxon>Paraneoptera</taxon>
        <taxon>Psocodea</taxon>
        <taxon>Troctomorpha</taxon>
        <taxon>Phthiraptera</taxon>
        <taxon>Anoplura</taxon>
        <taxon>Polyplacidae</taxon>
        <taxon>Polyplax</taxon>
    </lineage>
</organism>
<dbReference type="Proteomes" id="UP001359485">
    <property type="component" value="Unassembled WGS sequence"/>
</dbReference>
<keyword evidence="2" id="KW-1185">Reference proteome</keyword>
<comment type="caution">
    <text evidence="1">The sequence shown here is derived from an EMBL/GenBank/DDBJ whole genome shotgun (WGS) entry which is preliminary data.</text>
</comment>
<proteinExistence type="predicted"/>
<evidence type="ECO:0000313" key="2">
    <source>
        <dbReference type="Proteomes" id="UP001359485"/>
    </source>
</evidence>
<name>A0ABR1B090_POLSC</name>
<evidence type="ECO:0000313" key="1">
    <source>
        <dbReference type="EMBL" id="KAK6631376.1"/>
    </source>
</evidence>
<reference evidence="1 2" key="1">
    <citation type="submission" date="2023-09" db="EMBL/GenBank/DDBJ databases">
        <title>Genomes of two closely related lineages of the louse Polyplax serrata with different host specificities.</title>
        <authorList>
            <person name="Martinu J."/>
            <person name="Tarabai H."/>
            <person name="Stefka J."/>
            <person name="Hypsa V."/>
        </authorList>
    </citation>
    <scope>NUCLEOTIDE SEQUENCE [LARGE SCALE GENOMIC DNA]</scope>
    <source>
        <strain evidence="1">98ZLc_SE</strain>
    </source>
</reference>